<sequence>MMERNFDKFDVCIIGASLAGNYLCYLLSNSDLSIAIIEEHKEIGLPFQCAGVVSQKLGKIINLPERLILNRVHIAKIVSTSGKFIKLSGAEVPYIIDRIGLDRFYYETVKNKDNINYFLGEKFKSLEYIKENKKKLILIETTNRIIKARMLIGCDGPLSSVANSLGIKNEIIYATQVRIKADFNEDEIVMYFDPRWKESFGWIVPEGKNIYRIGLGSLRNIAKNFNIFLMKYSINLEQKIDLQGGIIPYGTMNKLVFDNILLLGDSAGQVKSTTGGGIIMLLTAAKYAANCIQKCFGEKRFSKKFLKKYYESPCKKTIGRELRVHNIIRTLLESFTTKDFDKLLSVIKINKIENLISLYGDMDFPKALMFKLIKNPIAFSFFLKIFVKNPKIMFKILKLI</sequence>
<dbReference type="InterPro" id="IPR036188">
    <property type="entry name" value="FAD/NAD-bd_sf"/>
</dbReference>
<name>A0A0F9SBK0_9ZZZZ</name>
<dbReference type="Gene3D" id="3.50.50.60">
    <property type="entry name" value="FAD/NAD(P)-binding domain"/>
    <property type="match status" value="1"/>
</dbReference>
<dbReference type="AlphaFoldDB" id="A0A0F9SBK0"/>
<evidence type="ECO:0000313" key="1">
    <source>
        <dbReference type="EMBL" id="KKN64414.1"/>
    </source>
</evidence>
<dbReference type="PANTHER" id="PTHR42685">
    <property type="entry name" value="GERANYLGERANYL DIPHOSPHATE REDUCTASE"/>
    <property type="match status" value="1"/>
</dbReference>
<reference evidence="1" key="1">
    <citation type="journal article" date="2015" name="Nature">
        <title>Complex archaea that bridge the gap between prokaryotes and eukaryotes.</title>
        <authorList>
            <person name="Spang A."/>
            <person name="Saw J.H."/>
            <person name="Jorgensen S.L."/>
            <person name="Zaremba-Niedzwiedzka K."/>
            <person name="Martijn J."/>
            <person name="Lind A.E."/>
            <person name="van Eijk R."/>
            <person name="Schleper C."/>
            <person name="Guy L."/>
            <person name="Ettema T.J."/>
        </authorList>
    </citation>
    <scope>NUCLEOTIDE SEQUENCE</scope>
</reference>
<gene>
    <name evidence="1" type="ORF">LCGC14_0492140</name>
</gene>
<dbReference type="PRINTS" id="PR00420">
    <property type="entry name" value="RNGMNOXGNASE"/>
</dbReference>
<organism evidence="1">
    <name type="scientific">marine sediment metagenome</name>
    <dbReference type="NCBI Taxonomy" id="412755"/>
    <lineage>
        <taxon>unclassified sequences</taxon>
        <taxon>metagenomes</taxon>
        <taxon>ecological metagenomes</taxon>
    </lineage>
</organism>
<dbReference type="SUPFAM" id="SSF51905">
    <property type="entry name" value="FAD/NAD(P)-binding domain"/>
    <property type="match status" value="1"/>
</dbReference>
<dbReference type="InterPro" id="IPR050407">
    <property type="entry name" value="Geranylgeranyl_reductase"/>
</dbReference>
<protein>
    <recommendedName>
        <fullName evidence="2">FAD-binding domain-containing protein</fullName>
    </recommendedName>
</protein>
<dbReference type="PANTHER" id="PTHR42685:SF21">
    <property type="entry name" value="DEHYDROGENASE (FLAVOPROTEIN)-LIKE PROTEIN"/>
    <property type="match status" value="1"/>
</dbReference>
<comment type="caution">
    <text evidence="1">The sequence shown here is derived from an EMBL/GenBank/DDBJ whole genome shotgun (WGS) entry which is preliminary data.</text>
</comment>
<accession>A0A0F9SBK0</accession>
<dbReference type="EMBL" id="LAZR01000556">
    <property type="protein sequence ID" value="KKN64414.1"/>
    <property type="molecule type" value="Genomic_DNA"/>
</dbReference>
<evidence type="ECO:0008006" key="2">
    <source>
        <dbReference type="Google" id="ProtNLM"/>
    </source>
</evidence>
<proteinExistence type="predicted"/>